<evidence type="ECO:0000313" key="2">
    <source>
        <dbReference type="Proteomes" id="UP001283361"/>
    </source>
</evidence>
<gene>
    <name evidence="1" type="ORF">RRG08_029686</name>
</gene>
<name>A0AAE1EFR8_9GAST</name>
<organism evidence="1 2">
    <name type="scientific">Elysia crispata</name>
    <name type="common">lettuce slug</name>
    <dbReference type="NCBI Taxonomy" id="231223"/>
    <lineage>
        <taxon>Eukaryota</taxon>
        <taxon>Metazoa</taxon>
        <taxon>Spiralia</taxon>
        <taxon>Lophotrochozoa</taxon>
        <taxon>Mollusca</taxon>
        <taxon>Gastropoda</taxon>
        <taxon>Heterobranchia</taxon>
        <taxon>Euthyneura</taxon>
        <taxon>Panpulmonata</taxon>
        <taxon>Sacoglossa</taxon>
        <taxon>Placobranchoidea</taxon>
        <taxon>Plakobranchidae</taxon>
        <taxon>Elysia</taxon>
    </lineage>
</organism>
<reference evidence="1" key="1">
    <citation type="journal article" date="2023" name="G3 (Bethesda)">
        <title>A reference genome for the long-term kleptoplast-retaining sea slug Elysia crispata morphotype clarki.</title>
        <authorList>
            <person name="Eastman K.E."/>
            <person name="Pendleton A.L."/>
            <person name="Shaikh M.A."/>
            <person name="Suttiyut T."/>
            <person name="Ogas R."/>
            <person name="Tomko P."/>
            <person name="Gavelis G."/>
            <person name="Widhalm J.R."/>
            <person name="Wisecaver J.H."/>
        </authorList>
    </citation>
    <scope>NUCLEOTIDE SEQUENCE</scope>
    <source>
        <strain evidence="1">ECLA1</strain>
    </source>
</reference>
<protein>
    <submittedName>
        <fullName evidence="1">Uncharacterized protein</fullName>
    </submittedName>
</protein>
<dbReference type="AlphaFoldDB" id="A0AAE1EFR8"/>
<keyword evidence="2" id="KW-1185">Reference proteome</keyword>
<comment type="caution">
    <text evidence="1">The sequence shown here is derived from an EMBL/GenBank/DDBJ whole genome shotgun (WGS) entry which is preliminary data.</text>
</comment>
<accession>A0AAE1EFR8</accession>
<sequence>MSGGGEGRGAAEGWPIARLPLVPSGAPRSVSTGGGDKPEISPYPSLYPAYHNFFSLSIMHVCLANQIKNIEASSQSPVRRVLQVIRTKARFGLLQDTACSICGKLNDFPLICGHKWSNVFHVSSTSCPCFYLMVVQQGHYSIRPNFSI</sequence>
<evidence type="ECO:0000313" key="1">
    <source>
        <dbReference type="EMBL" id="KAK3803758.1"/>
    </source>
</evidence>
<dbReference type="EMBL" id="JAWDGP010000091">
    <property type="protein sequence ID" value="KAK3803758.1"/>
    <property type="molecule type" value="Genomic_DNA"/>
</dbReference>
<dbReference type="Proteomes" id="UP001283361">
    <property type="component" value="Unassembled WGS sequence"/>
</dbReference>
<proteinExistence type="predicted"/>